<dbReference type="Proteomes" id="UP000054908">
    <property type="component" value="Unassembled WGS sequence"/>
</dbReference>
<dbReference type="Gene3D" id="3.20.20.105">
    <property type="entry name" value="Queuine tRNA-ribosyltransferase-like"/>
    <property type="match status" value="2"/>
</dbReference>
<evidence type="ECO:0000259" key="1">
    <source>
        <dbReference type="Pfam" id="PF01702"/>
    </source>
</evidence>
<dbReference type="Pfam" id="PF01702">
    <property type="entry name" value="TGT"/>
    <property type="match status" value="1"/>
</dbReference>
<feature type="domain" description="tRNA-guanine(15) transglycosylase-like" evidence="1">
    <location>
        <begin position="161"/>
        <end position="280"/>
    </location>
</feature>
<dbReference type="GO" id="GO:0016740">
    <property type="term" value="F:transferase activity"/>
    <property type="evidence" value="ECO:0007669"/>
    <property type="project" value="UniProtKB-KW"/>
</dbReference>
<keyword evidence="3" id="KW-1185">Reference proteome</keyword>
<dbReference type="SUPFAM" id="SSF51713">
    <property type="entry name" value="tRNA-guanine transglycosylase"/>
    <property type="match status" value="1"/>
</dbReference>
<evidence type="ECO:0000313" key="2">
    <source>
        <dbReference type="EMBL" id="KTD28687.1"/>
    </source>
</evidence>
<dbReference type="PATRIC" id="fig|466.6.peg.1037"/>
<evidence type="ECO:0000313" key="3">
    <source>
        <dbReference type="Proteomes" id="UP000054908"/>
    </source>
</evidence>
<reference evidence="2 3" key="1">
    <citation type="submission" date="2015-11" db="EMBL/GenBank/DDBJ databases">
        <title>Genomic analysis of 38 Legionella species identifies large and diverse effector repertoires.</title>
        <authorList>
            <person name="Burstein D."/>
            <person name="Amaro F."/>
            <person name="Zusman T."/>
            <person name="Lifshitz Z."/>
            <person name="Cohen O."/>
            <person name="Gilbert J.A."/>
            <person name="Pupko T."/>
            <person name="Shuman H.A."/>
            <person name="Segal G."/>
        </authorList>
    </citation>
    <scope>NUCLEOTIDE SEQUENCE [LARGE SCALE GENOMIC DNA]</scope>
    <source>
        <strain evidence="2 3">PX-1-G2-E2</strain>
    </source>
</reference>
<sequence>MKHKKKTYFIPVVTSKAGTCLTLKNWQEVGAEGLSYHLHELLMKPGMDLLHDLPDWRSFCGWQGTLVLNASLISRDNSGIYAIRSHFDGSVIRITEDELFSIVLKLNPDVVIFPSCFLAYLTRSSQSIPSGLNVYIAQDDISSTSGVTDFGCYLAYDQKKPFSDFLKCVKKYEEKSVYLAGEFDLLQLEELVAQGFCLIESDKPANDAIKGKIYTLQGDIAILEPLMAEQHDVIDATCGCPTCEQGLTRAYLHHLLVQTPLLCQRFLIQHNEYNYLQARRSIELSEK</sequence>
<dbReference type="RefSeq" id="WP_058451778.1">
    <property type="nucleotide sequence ID" value="NZ_CAAAIB010000016.1"/>
</dbReference>
<name>A0A0W0W8K5_9GAMM</name>
<protein>
    <submittedName>
        <fullName evidence="2">Queuine tRNA-ribosyltransferase</fullName>
    </submittedName>
</protein>
<dbReference type="STRING" id="466.Lmac_0973"/>
<keyword evidence="2" id="KW-0808">Transferase</keyword>
<dbReference type="EMBL" id="LNYL01000026">
    <property type="protein sequence ID" value="KTD28687.1"/>
    <property type="molecule type" value="Genomic_DNA"/>
</dbReference>
<dbReference type="AlphaFoldDB" id="A0A0W0W8K5"/>
<organism evidence="2 3">
    <name type="scientific">Legionella maceachernii</name>
    <dbReference type="NCBI Taxonomy" id="466"/>
    <lineage>
        <taxon>Bacteria</taxon>
        <taxon>Pseudomonadati</taxon>
        <taxon>Pseudomonadota</taxon>
        <taxon>Gammaproteobacteria</taxon>
        <taxon>Legionellales</taxon>
        <taxon>Legionellaceae</taxon>
        <taxon>Legionella</taxon>
    </lineage>
</organism>
<dbReference type="GO" id="GO:0006400">
    <property type="term" value="P:tRNA modification"/>
    <property type="evidence" value="ECO:0007669"/>
    <property type="project" value="InterPro"/>
</dbReference>
<dbReference type="InterPro" id="IPR036511">
    <property type="entry name" value="TGT-like_sf"/>
</dbReference>
<dbReference type="InterPro" id="IPR002616">
    <property type="entry name" value="tRNA_ribo_trans-like"/>
</dbReference>
<accession>A0A0W0W8K5</accession>
<proteinExistence type="predicted"/>
<gene>
    <name evidence="2" type="primary">tgt_1</name>
    <name evidence="2" type="ORF">Lmac_0973</name>
</gene>
<comment type="caution">
    <text evidence="2">The sequence shown here is derived from an EMBL/GenBank/DDBJ whole genome shotgun (WGS) entry which is preliminary data.</text>
</comment>